<organism evidence="4 5">
    <name type="scientific">Pseudomonas luteola</name>
    <dbReference type="NCBI Taxonomy" id="47886"/>
    <lineage>
        <taxon>Bacteria</taxon>
        <taxon>Pseudomonadati</taxon>
        <taxon>Pseudomonadota</taxon>
        <taxon>Gammaproteobacteria</taxon>
        <taxon>Pseudomonadales</taxon>
        <taxon>Pseudomonadaceae</taxon>
        <taxon>Pseudomonas</taxon>
    </lineage>
</organism>
<evidence type="ECO:0000256" key="1">
    <source>
        <dbReference type="ARBA" id="ARBA00008984"/>
    </source>
</evidence>
<dbReference type="Gene3D" id="3.30.110.40">
    <property type="entry name" value="TusA-like domain"/>
    <property type="match status" value="1"/>
</dbReference>
<gene>
    <name evidence="4" type="primary">yedF</name>
    <name evidence="3" type="ORF">IRZ65_06885</name>
    <name evidence="4" type="ORF">NCTC11842_01037</name>
</gene>
<accession>A0A2X2C887</accession>
<proteinExistence type="inferred from homology"/>
<dbReference type="Pfam" id="PF01206">
    <property type="entry name" value="TusA"/>
    <property type="match status" value="1"/>
</dbReference>
<dbReference type="PANTHER" id="PTHR33279:SF6">
    <property type="entry name" value="SULFUR CARRIER PROTEIN YEDF-RELATED"/>
    <property type="match status" value="1"/>
</dbReference>
<dbReference type="RefSeq" id="WP_010795451.1">
    <property type="nucleotide sequence ID" value="NZ_CP069270.1"/>
</dbReference>
<sequence>MSTQPDLSLDLRGEHCPYNAIATLETLETMQVGQLLEVITDCAQSVHGIPEDTQRYGYLCRSVEQHGSLFRFLIEVPAEKAGQTAASVTV</sequence>
<keyword evidence="6" id="KW-1185">Reference proteome</keyword>
<dbReference type="AlphaFoldDB" id="A0A2X2C887"/>
<feature type="domain" description="UPF0033" evidence="2">
    <location>
        <begin position="9"/>
        <end position="75"/>
    </location>
</feature>
<dbReference type="SUPFAM" id="SSF64307">
    <property type="entry name" value="SirA-like"/>
    <property type="match status" value="1"/>
</dbReference>
<comment type="similarity">
    <text evidence="1">Belongs to the sulfur carrier protein TusA family.</text>
</comment>
<dbReference type="InterPro" id="IPR001455">
    <property type="entry name" value="TusA-like"/>
</dbReference>
<evidence type="ECO:0000313" key="5">
    <source>
        <dbReference type="Proteomes" id="UP000250443"/>
    </source>
</evidence>
<dbReference type="Proteomes" id="UP000250443">
    <property type="component" value="Unassembled WGS sequence"/>
</dbReference>
<evidence type="ECO:0000313" key="6">
    <source>
        <dbReference type="Proteomes" id="UP000626180"/>
    </source>
</evidence>
<dbReference type="EMBL" id="UAUF01000009">
    <property type="protein sequence ID" value="SPZ03594.1"/>
    <property type="molecule type" value="Genomic_DNA"/>
</dbReference>
<name>A0A2X2C887_PSELU</name>
<evidence type="ECO:0000313" key="3">
    <source>
        <dbReference type="EMBL" id="MBF8640401.1"/>
    </source>
</evidence>
<dbReference type="NCBIfam" id="NF008242">
    <property type="entry name" value="PRK11018.1"/>
    <property type="match status" value="1"/>
</dbReference>
<evidence type="ECO:0000259" key="2">
    <source>
        <dbReference type="Pfam" id="PF01206"/>
    </source>
</evidence>
<reference evidence="4 5" key="1">
    <citation type="submission" date="2018-06" db="EMBL/GenBank/DDBJ databases">
        <authorList>
            <consortium name="Pathogen Informatics"/>
            <person name="Doyle S."/>
        </authorList>
    </citation>
    <scope>NUCLEOTIDE SEQUENCE [LARGE SCALE GENOMIC DNA]</scope>
    <source>
        <strain evidence="4 5">NCTC11842</strain>
    </source>
</reference>
<dbReference type="Proteomes" id="UP000626180">
    <property type="component" value="Unassembled WGS sequence"/>
</dbReference>
<dbReference type="PANTHER" id="PTHR33279">
    <property type="entry name" value="SULFUR CARRIER PROTEIN YEDF-RELATED"/>
    <property type="match status" value="1"/>
</dbReference>
<dbReference type="EMBL" id="JADMCD010000002">
    <property type="protein sequence ID" value="MBF8640401.1"/>
    <property type="molecule type" value="Genomic_DNA"/>
</dbReference>
<reference evidence="3 6" key="2">
    <citation type="submission" date="2020-10" db="EMBL/GenBank/DDBJ databases">
        <title>Genome sequences of Pseudomonas isolates.</title>
        <authorList>
            <person name="Wessels L."/>
            <person name="Reich F."/>
            <person name="Hammerl J."/>
        </authorList>
    </citation>
    <scope>NUCLEOTIDE SEQUENCE [LARGE SCALE GENOMIC DNA]</scope>
    <source>
        <strain evidence="3 6">20-MO00624-0</strain>
    </source>
</reference>
<evidence type="ECO:0000313" key="4">
    <source>
        <dbReference type="EMBL" id="SPZ03594.1"/>
    </source>
</evidence>
<protein>
    <submittedName>
        <fullName evidence="4">Redox protein, regulator of disulfide bond formation</fullName>
    </submittedName>
    <submittedName>
        <fullName evidence="3">Sulfurtransferase-like selenium metabolism protein YedF</fullName>
    </submittedName>
</protein>
<dbReference type="InterPro" id="IPR036868">
    <property type="entry name" value="TusA-like_sf"/>
</dbReference>